<sequence>MARRSRPAPVFVPPAELPQPGEEDAAVAEFEAKLKAIRARRAKSATMQSEPKLNGPAVAAAHRAKPLGPEPKKAPTRRALSDGECHRCGVRTTIGCDHFLPYRGDG</sequence>
<organism evidence="2 3">
    <name type="scientific">Novosphingobium silvae</name>
    <dbReference type="NCBI Taxonomy" id="2692619"/>
    <lineage>
        <taxon>Bacteria</taxon>
        <taxon>Pseudomonadati</taxon>
        <taxon>Pseudomonadota</taxon>
        <taxon>Alphaproteobacteria</taxon>
        <taxon>Sphingomonadales</taxon>
        <taxon>Sphingomonadaceae</taxon>
        <taxon>Novosphingobium</taxon>
    </lineage>
</organism>
<feature type="region of interest" description="Disordered" evidence="1">
    <location>
        <begin position="1"/>
        <end position="22"/>
    </location>
</feature>
<evidence type="ECO:0000313" key="2">
    <source>
        <dbReference type="EMBL" id="MYL98740.1"/>
    </source>
</evidence>
<evidence type="ECO:0000256" key="1">
    <source>
        <dbReference type="SAM" id="MobiDB-lite"/>
    </source>
</evidence>
<reference evidence="2 3" key="1">
    <citation type="submission" date="2019-12" db="EMBL/GenBank/DDBJ databases">
        <authorList>
            <person name="Feng G."/>
            <person name="Zhu H."/>
        </authorList>
    </citation>
    <scope>NUCLEOTIDE SEQUENCE [LARGE SCALE GENOMIC DNA]</scope>
    <source>
        <strain evidence="2 3">FGD1</strain>
    </source>
</reference>
<proteinExistence type="predicted"/>
<keyword evidence="3" id="KW-1185">Reference proteome</keyword>
<accession>A0A7X4K807</accession>
<dbReference type="RefSeq" id="WP_160986368.1">
    <property type="nucleotide sequence ID" value="NZ_WVTD01000009.1"/>
</dbReference>
<dbReference type="AlphaFoldDB" id="A0A7X4K807"/>
<dbReference type="Proteomes" id="UP000465810">
    <property type="component" value="Unassembled WGS sequence"/>
</dbReference>
<evidence type="ECO:0000313" key="3">
    <source>
        <dbReference type="Proteomes" id="UP000465810"/>
    </source>
</evidence>
<comment type="caution">
    <text evidence="2">The sequence shown here is derived from an EMBL/GenBank/DDBJ whole genome shotgun (WGS) entry which is preliminary data.</text>
</comment>
<dbReference type="EMBL" id="WVTD01000009">
    <property type="protein sequence ID" value="MYL98740.1"/>
    <property type="molecule type" value="Genomic_DNA"/>
</dbReference>
<gene>
    <name evidence="2" type="ORF">GR702_13300</name>
</gene>
<feature type="region of interest" description="Disordered" evidence="1">
    <location>
        <begin position="42"/>
        <end position="83"/>
    </location>
</feature>
<name>A0A7X4K807_9SPHN</name>
<protein>
    <submittedName>
        <fullName evidence="2">Uncharacterized protein</fullName>
    </submittedName>
</protein>